<dbReference type="PANTHER" id="PTHR36451">
    <property type="entry name" value="PAPS-DEPENDENT SULFOTRANSFERASE STF3"/>
    <property type="match status" value="1"/>
</dbReference>
<dbReference type="PANTHER" id="PTHR36451:SF1">
    <property type="entry name" value="OMEGA-HYDROXY-BETA-DIHYDROMENAQUINONE-9 SULFOTRANSFERASE STF3"/>
    <property type="match status" value="1"/>
</dbReference>
<evidence type="ECO:0000313" key="2">
    <source>
        <dbReference type="Proteomes" id="UP000549394"/>
    </source>
</evidence>
<gene>
    <name evidence="1" type="ORF">DGYR_LOCUS1592</name>
</gene>
<sequence length="375" mass="44597">MLDENDYIKKNLKLLLSNTEKAYSTLGRLSLTKDIVKNVNRLSEYRSIIQTESEIFSQISIVKPVFILTLPRTGSTFLHCLLSEDKRWKVPGKWELGKPYPYPLDPPSKENEETLASFKESNFLLSQFYGPQNIGIAHKLQPTDSEDILTYMRGDGIFSSQSFALDIPEYNACVENLSYNTWLKIFENFKDRLKMISRFQNLENRRFLLMFHMSPFCNISALLETFPDAQFIILHRDPIKIIPSITSLFQYTSRIHLKPFTDNTQYICDKLTDVYLKEIDKMFIWREDKRLKKNKIIDLQFSELVKNPKNVVKQLYRFLQIEYNQECDEAFENYIKFQNNHKYGVHKYMKMNLDKVKIRRRSKEYMRLYNIEPNV</sequence>
<keyword evidence="2" id="KW-1185">Reference proteome</keyword>
<protein>
    <submittedName>
        <fullName evidence="1">Uncharacterized protein</fullName>
    </submittedName>
</protein>
<dbReference type="InterPro" id="IPR052736">
    <property type="entry name" value="Stf3_sulfotransferase"/>
</dbReference>
<dbReference type="Proteomes" id="UP000549394">
    <property type="component" value="Unassembled WGS sequence"/>
</dbReference>
<dbReference type="Pfam" id="PF13469">
    <property type="entry name" value="Sulfotransfer_3"/>
    <property type="match status" value="1"/>
</dbReference>
<name>A0A7I8V9H8_9ANNE</name>
<organism evidence="1 2">
    <name type="scientific">Dimorphilus gyrociliatus</name>
    <dbReference type="NCBI Taxonomy" id="2664684"/>
    <lineage>
        <taxon>Eukaryota</taxon>
        <taxon>Metazoa</taxon>
        <taxon>Spiralia</taxon>
        <taxon>Lophotrochozoa</taxon>
        <taxon>Annelida</taxon>
        <taxon>Polychaeta</taxon>
        <taxon>Polychaeta incertae sedis</taxon>
        <taxon>Dinophilidae</taxon>
        <taxon>Dimorphilus</taxon>
    </lineage>
</organism>
<reference evidence="1 2" key="1">
    <citation type="submission" date="2020-08" db="EMBL/GenBank/DDBJ databases">
        <authorList>
            <person name="Hejnol A."/>
        </authorList>
    </citation>
    <scope>NUCLEOTIDE SEQUENCE [LARGE SCALE GENOMIC DNA]</scope>
</reference>
<accession>A0A7I8V9H8</accession>
<proteinExistence type="predicted"/>
<dbReference type="EMBL" id="CAJFCJ010000002">
    <property type="protein sequence ID" value="CAD5112455.1"/>
    <property type="molecule type" value="Genomic_DNA"/>
</dbReference>
<evidence type="ECO:0000313" key="1">
    <source>
        <dbReference type="EMBL" id="CAD5112455.1"/>
    </source>
</evidence>
<dbReference type="InterPro" id="IPR027417">
    <property type="entry name" value="P-loop_NTPase"/>
</dbReference>
<dbReference type="OrthoDB" id="9988765at2759"/>
<dbReference type="SUPFAM" id="SSF52540">
    <property type="entry name" value="P-loop containing nucleoside triphosphate hydrolases"/>
    <property type="match status" value="1"/>
</dbReference>
<dbReference type="Gene3D" id="3.40.50.300">
    <property type="entry name" value="P-loop containing nucleotide triphosphate hydrolases"/>
    <property type="match status" value="1"/>
</dbReference>
<dbReference type="AlphaFoldDB" id="A0A7I8V9H8"/>
<comment type="caution">
    <text evidence="1">The sequence shown here is derived from an EMBL/GenBank/DDBJ whole genome shotgun (WGS) entry which is preliminary data.</text>
</comment>